<gene>
    <name evidence="3" type="ORF">NIDE0366</name>
</gene>
<dbReference type="PANTHER" id="PTHR35024:SF4">
    <property type="entry name" value="POLYMER-FORMING CYTOSKELETAL PROTEIN"/>
    <property type="match status" value="1"/>
</dbReference>
<evidence type="ECO:0000313" key="3">
    <source>
        <dbReference type="EMBL" id="CBK40145.1"/>
    </source>
</evidence>
<feature type="region of interest" description="Disordered" evidence="2">
    <location>
        <begin position="1"/>
        <end position="34"/>
    </location>
</feature>
<evidence type="ECO:0000313" key="4">
    <source>
        <dbReference type="Proteomes" id="UP000001660"/>
    </source>
</evidence>
<dbReference type="eggNOG" id="COG1664">
    <property type="taxonomic scope" value="Bacteria"/>
</dbReference>
<feature type="region of interest" description="Disordered" evidence="2">
    <location>
        <begin position="138"/>
        <end position="162"/>
    </location>
</feature>
<feature type="compositionally biased region" description="Basic and acidic residues" evidence="2">
    <location>
        <begin position="1"/>
        <end position="13"/>
    </location>
</feature>
<dbReference type="STRING" id="330214.NIDE0366"/>
<evidence type="ECO:0000256" key="1">
    <source>
        <dbReference type="ARBA" id="ARBA00044755"/>
    </source>
</evidence>
<dbReference type="EMBL" id="FP929003">
    <property type="protein sequence ID" value="CBK40145.1"/>
    <property type="molecule type" value="Genomic_DNA"/>
</dbReference>
<dbReference type="HOGENOM" id="CLU_1632337_0_0_0"/>
<evidence type="ECO:0008006" key="5">
    <source>
        <dbReference type="Google" id="ProtNLM"/>
    </source>
</evidence>
<dbReference type="OrthoDB" id="9789407at2"/>
<dbReference type="Pfam" id="PF04519">
    <property type="entry name" value="Bactofilin"/>
    <property type="match status" value="1"/>
</dbReference>
<protein>
    <recommendedName>
        <fullName evidence="5">Cell shape determination protein CcmA</fullName>
    </recommendedName>
</protein>
<feature type="compositionally biased region" description="Polar residues" evidence="2">
    <location>
        <begin position="138"/>
        <end position="154"/>
    </location>
</feature>
<reference evidence="3 4" key="1">
    <citation type="journal article" date="2010" name="Proc. Natl. Acad. Sci. U.S.A.">
        <title>A Nitrospira metagenome illuminates the physiology and evolution of globally important nitrite-oxidizing bacteria.</title>
        <authorList>
            <person name="Lucker S."/>
            <person name="Wagner M."/>
            <person name="Maixner F."/>
            <person name="Pelletier E."/>
            <person name="Koch H."/>
            <person name="Vacherie B."/>
            <person name="Rattei T."/>
            <person name="Sinninghe Damste J."/>
            <person name="Spieck E."/>
            <person name="Le Paslier D."/>
            <person name="Daims H."/>
        </authorList>
    </citation>
    <scope>NUCLEOTIDE SEQUENCE [LARGE SCALE GENOMIC DNA]</scope>
</reference>
<dbReference type="AlphaFoldDB" id="D8PA86"/>
<dbReference type="KEGG" id="nde:NIDE0366"/>
<organism evidence="3 4">
    <name type="scientific">Nitrospira defluvii</name>
    <dbReference type="NCBI Taxonomy" id="330214"/>
    <lineage>
        <taxon>Bacteria</taxon>
        <taxon>Pseudomonadati</taxon>
        <taxon>Nitrospirota</taxon>
        <taxon>Nitrospiria</taxon>
        <taxon>Nitrospirales</taxon>
        <taxon>Nitrospiraceae</taxon>
        <taxon>Nitrospira</taxon>
    </lineage>
</organism>
<comment type="similarity">
    <text evidence="1">Belongs to the bactofilin family.</text>
</comment>
<proteinExistence type="inferred from homology"/>
<keyword evidence="4" id="KW-1185">Reference proteome</keyword>
<name>D8PA86_9BACT</name>
<dbReference type="InterPro" id="IPR007607">
    <property type="entry name" value="BacA/B"/>
</dbReference>
<dbReference type="Proteomes" id="UP000001660">
    <property type="component" value="Chromosome"/>
</dbReference>
<accession>D8PA86</accession>
<evidence type="ECO:0000256" key="2">
    <source>
        <dbReference type="SAM" id="MobiDB-lite"/>
    </source>
</evidence>
<sequence length="162" mass="16955">MAWINKDKQDGKRQAGQSEGTEMENLESTAPREGNEEINAFVGKGVSFKGVISYNGTVRIDGNLDGEIHTEGVLLVGEDAVLTAKITAGTVVCKGKITGDISAREKVKLRAPAVVNAGVKAPLLAMEEGVVFNGTLEMSQSGSREPQGQGSTRGQGVKLVNG</sequence>
<dbReference type="PANTHER" id="PTHR35024">
    <property type="entry name" value="HYPOTHETICAL CYTOSOLIC PROTEIN"/>
    <property type="match status" value="1"/>
</dbReference>